<dbReference type="Proteomes" id="UP000008064">
    <property type="component" value="Unassembled WGS sequence"/>
</dbReference>
<dbReference type="EMBL" id="GL945432">
    <property type="protein sequence ID" value="EGO26671.1"/>
    <property type="molecule type" value="Genomic_DNA"/>
</dbReference>
<evidence type="ECO:0000313" key="1">
    <source>
        <dbReference type="EMBL" id="EGO26671.1"/>
    </source>
</evidence>
<dbReference type="HOGENOM" id="CLU_2980537_0_0_1"/>
<dbReference type="GeneID" id="18818663"/>
<organism>
    <name type="scientific">Serpula lacrymans var. lacrymans (strain S7.9)</name>
    <name type="common">Dry rot fungus</name>
    <dbReference type="NCBI Taxonomy" id="578457"/>
    <lineage>
        <taxon>Eukaryota</taxon>
        <taxon>Fungi</taxon>
        <taxon>Dikarya</taxon>
        <taxon>Basidiomycota</taxon>
        <taxon>Agaricomycotina</taxon>
        <taxon>Agaricomycetes</taxon>
        <taxon>Agaricomycetidae</taxon>
        <taxon>Boletales</taxon>
        <taxon>Coniophorineae</taxon>
        <taxon>Serpulaceae</taxon>
        <taxon>Serpula</taxon>
    </lineage>
</organism>
<proteinExistence type="predicted"/>
<dbReference type="KEGG" id="sla:SERLADRAFT_463951"/>
<reference evidence="1" key="1">
    <citation type="submission" date="2011-04" db="EMBL/GenBank/DDBJ databases">
        <title>Evolution of plant cell wall degrading machinery underlies the functional diversity of forest fungi.</title>
        <authorList>
            <consortium name="US DOE Joint Genome Institute (JGI-PGF)"/>
            <person name="Eastwood D.C."/>
            <person name="Floudas D."/>
            <person name="Binder M."/>
            <person name="Majcherczyk A."/>
            <person name="Schneider P."/>
            <person name="Aerts A."/>
            <person name="Asiegbu F.O."/>
            <person name="Baker S.E."/>
            <person name="Barry K."/>
            <person name="Bendiksby M."/>
            <person name="Blumentritt M."/>
            <person name="Coutinho P.M."/>
            <person name="Cullen D."/>
            <person name="Cullen D."/>
            <person name="Gathman A."/>
            <person name="Goodell B."/>
            <person name="Henrissat B."/>
            <person name="Ihrmark K."/>
            <person name="Kauserud H."/>
            <person name="Kohler A."/>
            <person name="LaButti K."/>
            <person name="Lapidus A."/>
            <person name="Lavin J.L."/>
            <person name="Lee Y.-H."/>
            <person name="Lindquist E."/>
            <person name="Lilly W."/>
            <person name="Lucas S."/>
            <person name="Morin E."/>
            <person name="Murat C."/>
            <person name="Oguiza J.A."/>
            <person name="Park J."/>
            <person name="Pisabarro A.G."/>
            <person name="Riley R."/>
            <person name="Rosling A."/>
            <person name="Salamov A."/>
            <person name="Schmidt O."/>
            <person name="Schmutz J."/>
            <person name="Skrede I."/>
            <person name="Stenlid J."/>
            <person name="Wiebenga A."/>
            <person name="Xie X."/>
            <person name="Kues U."/>
            <person name="Hibbett D.S."/>
            <person name="Hoffmeister D."/>
            <person name="Hogberg N."/>
            <person name="Martin F."/>
            <person name="Grigoriev I.V."/>
            <person name="Watkinson S.C."/>
        </authorList>
    </citation>
    <scope>NUCLEOTIDE SEQUENCE</scope>
    <source>
        <strain evidence="1">S7.9</strain>
    </source>
</reference>
<accession>F8NQW8</accession>
<sequence>MDIILSHQLRIRYVPSINKDFSVSRNSLSNALRSQIAIARRDSHPIYQVLHSRTACPC</sequence>
<dbReference type="RefSeq" id="XP_007316844.1">
    <property type="nucleotide sequence ID" value="XM_007316782.1"/>
</dbReference>
<name>F8NQW8_SERL9</name>
<gene>
    <name evidence="1" type="ORF">SERLADRAFT_463951</name>
</gene>
<protein>
    <submittedName>
        <fullName evidence="1">Uncharacterized protein</fullName>
    </submittedName>
</protein>
<dbReference type="AlphaFoldDB" id="F8NQW8"/>